<evidence type="ECO:0000313" key="1">
    <source>
        <dbReference type="EMBL" id="MDH2337321.1"/>
    </source>
</evidence>
<gene>
    <name evidence="1" type="ORF">QDQ28_14170</name>
</gene>
<protein>
    <submittedName>
        <fullName evidence="1">Toxin-antitoxin system protein</fullName>
    </submittedName>
</protein>
<accession>A0AAP4A9Z3</accession>
<dbReference type="AlphaFoldDB" id="A0AAP4A9Z3"/>
<reference evidence="1" key="1">
    <citation type="submission" date="2023-04" db="EMBL/GenBank/DDBJ databases">
        <title>Epidemiological investigation of Clostridium perfringens isolated from cattle.</title>
        <authorList>
            <person name="Tian R."/>
        </authorList>
    </citation>
    <scope>NUCLEOTIDE SEQUENCE</scope>
    <source>
        <strain evidence="1">ZWCP172</strain>
    </source>
</reference>
<evidence type="ECO:0000313" key="2">
    <source>
        <dbReference type="Proteomes" id="UP001222958"/>
    </source>
</evidence>
<comment type="caution">
    <text evidence="1">The sequence shown here is derived from an EMBL/GenBank/DDBJ whole genome shotgun (WGS) entry which is preliminary data.</text>
</comment>
<dbReference type="EMBL" id="JARVUX010000012">
    <property type="protein sequence ID" value="MDH2337321.1"/>
    <property type="molecule type" value="Genomic_DNA"/>
</dbReference>
<name>A0AAP4A9Z3_CLOPF</name>
<dbReference type="RefSeq" id="WP_279858285.1">
    <property type="nucleotide sequence ID" value="NZ_CP143535.1"/>
</dbReference>
<dbReference type="Proteomes" id="UP001222958">
    <property type="component" value="Unassembled WGS sequence"/>
</dbReference>
<organism evidence="1 2">
    <name type="scientific">Clostridium perfringens</name>
    <dbReference type="NCBI Taxonomy" id="1502"/>
    <lineage>
        <taxon>Bacteria</taxon>
        <taxon>Bacillati</taxon>
        <taxon>Bacillota</taxon>
        <taxon>Clostridia</taxon>
        <taxon>Eubacteriales</taxon>
        <taxon>Clostridiaceae</taxon>
        <taxon>Clostridium</taxon>
    </lineage>
</organism>
<sequence>MAKVKISITLDENIYKQVAKEAEADDRKVSQQINKILKDFFKEKGKI</sequence>
<proteinExistence type="predicted"/>